<dbReference type="RefSeq" id="WP_368634623.1">
    <property type="nucleotide sequence ID" value="NZ_JBFRHK010000001.1"/>
</dbReference>
<dbReference type="InterPro" id="IPR010843">
    <property type="entry name" value="Uncharacterised_AroM"/>
</dbReference>
<dbReference type="EMBL" id="JBFRHK010000001">
    <property type="protein sequence ID" value="MEX3743574.1"/>
    <property type="molecule type" value="Genomic_DNA"/>
</dbReference>
<keyword evidence="2" id="KW-1185">Reference proteome</keyword>
<reference evidence="1 2" key="1">
    <citation type="submission" date="2024-07" db="EMBL/GenBank/DDBJ databases">
        <title>Characterization of a bacterium isolated from hydrolysated instant sea cucumber by whole-genome sequencing and metabolomics.</title>
        <authorList>
            <person name="Luo X."/>
            <person name="Zhang Z."/>
            <person name="Zheng Z."/>
            <person name="Zhang W."/>
            <person name="Ming T."/>
            <person name="Jiao L."/>
            <person name="Su X."/>
            <person name="Kong F."/>
            <person name="Xu J."/>
        </authorList>
    </citation>
    <scope>NUCLEOTIDE SEQUENCE [LARGE SCALE GENOMIC DNA]</scope>
    <source>
        <strain evidence="1 2">XL-2024</strain>
    </source>
</reference>
<dbReference type="Pfam" id="PF07302">
    <property type="entry name" value="AroM"/>
    <property type="match status" value="1"/>
</dbReference>
<organism evidence="1 2">
    <name type="scientific">Lysinibacillus xylanilyticus</name>
    <dbReference type="NCBI Taxonomy" id="582475"/>
    <lineage>
        <taxon>Bacteria</taxon>
        <taxon>Bacillati</taxon>
        <taxon>Bacillota</taxon>
        <taxon>Bacilli</taxon>
        <taxon>Bacillales</taxon>
        <taxon>Bacillaceae</taxon>
        <taxon>Lysinibacillus</taxon>
    </lineage>
</organism>
<gene>
    <name evidence="1" type="ORF">AB1300_00340</name>
</gene>
<proteinExistence type="predicted"/>
<sequence length="219" mass="25028">MNKVGILTIGQSPRSDITPTFKEFFHDNIEFVERGALDSLKEAELLKVIAKKEKNIYVSRLHDGRSIIISKRELLPLLQHELSKLEREVDMVIILSTGDFPTLTCEKPIFYPGRIVTQVIAAMADQPKIGLIVPLEEQRRITINKWKGVTNDITVAVASPYDYANFKEAAQYLKDYQVDLIILNSMGYNEEHKQLVRKESGIFTILPRTLIARVVLEYL</sequence>
<dbReference type="Proteomes" id="UP001558534">
    <property type="component" value="Unassembled WGS sequence"/>
</dbReference>
<comment type="caution">
    <text evidence="1">The sequence shown here is derived from an EMBL/GenBank/DDBJ whole genome shotgun (WGS) entry which is preliminary data.</text>
</comment>
<name>A0ABV3VSP5_9BACI</name>
<protein>
    <submittedName>
        <fullName evidence="1">AroM family protein</fullName>
    </submittedName>
</protein>
<accession>A0ABV3VSP5</accession>
<evidence type="ECO:0000313" key="1">
    <source>
        <dbReference type="EMBL" id="MEX3743574.1"/>
    </source>
</evidence>
<evidence type="ECO:0000313" key="2">
    <source>
        <dbReference type="Proteomes" id="UP001558534"/>
    </source>
</evidence>